<dbReference type="GO" id="GO:0005576">
    <property type="term" value="C:extracellular region"/>
    <property type="evidence" value="ECO:0007669"/>
    <property type="project" value="UniProtKB-SubCell"/>
</dbReference>
<protein>
    <recommendedName>
        <fullName evidence="11">Serine carboxypeptidase</fullName>
    </recommendedName>
</protein>
<evidence type="ECO:0000256" key="3">
    <source>
        <dbReference type="ARBA" id="ARBA00022645"/>
    </source>
</evidence>
<evidence type="ECO:0000313" key="9">
    <source>
        <dbReference type="EMBL" id="KAL3514534.1"/>
    </source>
</evidence>
<dbReference type="GO" id="GO:0004180">
    <property type="term" value="F:carboxypeptidase activity"/>
    <property type="evidence" value="ECO:0007669"/>
    <property type="project" value="UniProtKB-KW"/>
</dbReference>
<keyword evidence="7" id="KW-1015">Disulfide bond</keyword>
<evidence type="ECO:0000256" key="2">
    <source>
        <dbReference type="ARBA" id="ARBA00009431"/>
    </source>
</evidence>
<comment type="subcellular location">
    <subcellularLocation>
        <location evidence="1">Secreted</location>
    </subcellularLocation>
</comment>
<reference evidence="9 10" key="1">
    <citation type="submission" date="2024-11" db="EMBL/GenBank/DDBJ databases">
        <title>A near-complete genome assembly of Cinchona calisaya.</title>
        <authorList>
            <person name="Lian D.C."/>
            <person name="Zhao X.W."/>
            <person name="Wei L."/>
        </authorList>
    </citation>
    <scope>NUCLEOTIDE SEQUENCE [LARGE SCALE GENOMIC DNA]</scope>
    <source>
        <tissue evidence="9">Nenye</tissue>
    </source>
</reference>
<dbReference type="Gene3D" id="3.40.50.12670">
    <property type="match status" value="1"/>
</dbReference>
<dbReference type="InterPro" id="IPR029058">
    <property type="entry name" value="AB_hydrolase_fold"/>
</dbReference>
<comment type="similarity">
    <text evidence="2">Belongs to the peptidase S10 family.</text>
</comment>
<keyword evidence="6" id="KW-0378">Hydrolase</keyword>
<proteinExistence type="inferred from homology"/>
<dbReference type="InterPro" id="IPR033124">
    <property type="entry name" value="Ser_caboxypep_his_AS"/>
</dbReference>
<evidence type="ECO:0008006" key="11">
    <source>
        <dbReference type="Google" id="ProtNLM"/>
    </source>
</evidence>
<keyword evidence="8" id="KW-0325">Glycoprotein</keyword>
<gene>
    <name evidence="9" type="ORF">ACH5RR_027251</name>
</gene>
<dbReference type="FunFam" id="3.40.50.11320:FF:000002">
    <property type="entry name" value="Carboxypeptidase"/>
    <property type="match status" value="1"/>
</dbReference>
<dbReference type="GO" id="GO:0006508">
    <property type="term" value="P:proteolysis"/>
    <property type="evidence" value="ECO:0007669"/>
    <property type="project" value="UniProtKB-KW"/>
</dbReference>
<keyword evidence="5" id="KW-0732">Signal</keyword>
<evidence type="ECO:0000256" key="1">
    <source>
        <dbReference type="ARBA" id="ARBA00004613"/>
    </source>
</evidence>
<dbReference type="InterPro" id="IPR001563">
    <property type="entry name" value="Peptidase_S10"/>
</dbReference>
<dbReference type="AlphaFoldDB" id="A0ABD2Z623"/>
<comment type="caution">
    <text evidence="9">The sequence shown here is derived from an EMBL/GenBank/DDBJ whole genome shotgun (WGS) entry which is preliminary data.</text>
</comment>
<dbReference type="PANTHER" id="PTHR11802:SF460">
    <property type="entry name" value="CARBOXYPEPTIDASE"/>
    <property type="match status" value="1"/>
</dbReference>
<keyword evidence="3" id="KW-0121">Carboxypeptidase</keyword>
<evidence type="ECO:0000256" key="8">
    <source>
        <dbReference type="ARBA" id="ARBA00023180"/>
    </source>
</evidence>
<dbReference type="Proteomes" id="UP001630127">
    <property type="component" value="Unassembled WGS sequence"/>
</dbReference>
<evidence type="ECO:0000256" key="5">
    <source>
        <dbReference type="ARBA" id="ARBA00022729"/>
    </source>
</evidence>
<sequence length="434" mass="48409">MASNCSRAINSSISKYGLQSTPLVTKRVELMKMANNIHLSLSIFLMAMLISHQCYEIHGFSPFAEFLRKFRGVQSDAFGAFSSLGSESDTSAKALPVFVSPQDGLKENDKIERLPGQPDHGVDFNQYSGYVKVDSQRALFYYFVESPKNSYSKPLLLWFNGVPGCSSFGIGAWTEIGPFRVHKDGKSLYLNQYAWNSGETYAGHFATQLAQLIIHQNKYSNYAGVINLKGIALGNSYIDYESSYYGSWDYSWTHALISDEIYKGIYSSCNISSTIISDKCNEYLDLGINVTENINPYDIYAPLCNSTPGASPYSYVGPCSTDYVLEYIDNQVVQIALHANVDTIPYPWSICNGDTDSDIPVTSAQFAVNKLKLSVRTPWHPWYLENEVAGYVVEYQNLTFVTVRGAGHFVPYYQPARALALFSSFINGKLPPSN</sequence>
<dbReference type="Pfam" id="PF00450">
    <property type="entry name" value="Peptidase_S10"/>
    <property type="match status" value="2"/>
</dbReference>
<keyword evidence="4" id="KW-0645">Protease</keyword>
<dbReference type="PROSITE" id="PS00560">
    <property type="entry name" value="CARBOXYPEPT_SER_HIS"/>
    <property type="match status" value="1"/>
</dbReference>
<keyword evidence="10" id="KW-1185">Reference proteome</keyword>
<evidence type="ECO:0000256" key="6">
    <source>
        <dbReference type="ARBA" id="ARBA00022801"/>
    </source>
</evidence>
<dbReference type="PANTHER" id="PTHR11802">
    <property type="entry name" value="SERINE PROTEASE FAMILY S10 SERINE CARBOXYPEPTIDASE"/>
    <property type="match status" value="1"/>
</dbReference>
<organism evidence="9 10">
    <name type="scientific">Cinchona calisaya</name>
    <dbReference type="NCBI Taxonomy" id="153742"/>
    <lineage>
        <taxon>Eukaryota</taxon>
        <taxon>Viridiplantae</taxon>
        <taxon>Streptophyta</taxon>
        <taxon>Embryophyta</taxon>
        <taxon>Tracheophyta</taxon>
        <taxon>Spermatophyta</taxon>
        <taxon>Magnoliopsida</taxon>
        <taxon>eudicotyledons</taxon>
        <taxon>Gunneridae</taxon>
        <taxon>Pentapetalae</taxon>
        <taxon>asterids</taxon>
        <taxon>lamiids</taxon>
        <taxon>Gentianales</taxon>
        <taxon>Rubiaceae</taxon>
        <taxon>Cinchonoideae</taxon>
        <taxon>Cinchoneae</taxon>
        <taxon>Cinchona</taxon>
    </lineage>
</organism>
<evidence type="ECO:0000313" key="10">
    <source>
        <dbReference type="Proteomes" id="UP001630127"/>
    </source>
</evidence>
<dbReference type="SUPFAM" id="SSF53474">
    <property type="entry name" value="alpha/beta-Hydrolases"/>
    <property type="match status" value="1"/>
</dbReference>
<evidence type="ECO:0000256" key="7">
    <source>
        <dbReference type="ARBA" id="ARBA00023157"/>
    </source>
</evidence>
<dbReference type="EMBL" id="JBJUIK010000011">
    <property type="protein sequence ID" value="KAL3514534.1"/>
    <property type="molecule type" value="Genomic_DNA"/>
</dbReference>
<name>A0ABD2Z623_9GENT</name>
<dbReference type="Gene3D" id="3.40.50.1820">
    <property type="entry name" value="alpha/beta hydrolase"/>
    <property type="match status" value="2"/>
</dbReference>
<accession>A0ABD2Z623</accession>
<evidence type="ECO:0000256" key="4">
    <source>
        <dbReference type="ARBA" id="ARBA00022670"/>
    </source>
</evidence>